<organism evidence="1 2">
    <name type="scientific">Scytonema millei VB511283</name>
    <dbReference type="NCBI Taxonomy" id="1245923"/>
    <lineage>
        <taxon>Bacteria</taxon>
        <taxon>Bacillati</taxon>
        <taxon>Cyanobacteriota</taxon>
        <taxon>Cyanophyceae</taxon>
        <taxon>Nostocales</taxon>
        <taxon>Scytonemataceae</taxon>
        <taxon>Scytonema</taxon>
    </lineage>
</organism>
<protein>
    <submittedName>
        <fullName evidence="1">Uncharacterized protein</fullName>
    </submittedName>
</protein>
<name>A0A9X5E7F7_9CYAN</name>
<dbReference type="Proteomes" id="UP000031532">
    <property type="component" value="Unassembled WGS sequence"/>
</dbReference>
<reference evidence="1 2" key="1">
    <citation type="journal article" date="2015" name="Genome Announc.">
        <title>Draft Genome Sequence of the Terrestrial Cyanobacterium Scytonema millei VB511283, Isolated from Eastern India.</title>
        <authorList>
            <person name="Sen D."/>
            <person name="Chandrababunaidu M.M."/>
            <person name="Singh D."/>
            <person name="Sanghi N."/>
            <person name="Ghorai A."/>
            <person name="Mishra G.P."/>
            <person name="Madduluri M."/>
            <person name="Adhikary S.P."/>
            <person name="Tripathy S."/>
        </authorList>
    </citation>
    <scope>NUCLEOTIDE SEQUENCE [LARGE SCALE GENOMIC DNA]</scope>
    <source>
        <strain evidence="1 2">VB511283</strain>
    </source>
</reference>
<gene>
    <name evidence="1" type="ORF">QH73_0018045</name>
</gene>
<dbReference type="OrthoDB" id="583554at2"/>
<keyword evidence="2" id="KW-1185">Reference proteome</keyword>
<dbReference type="EMBL" id="JTJC03000005">
    <property type="protein sequence ID" value="NHC36519.1"/>
    <property type="molecule type" value="Genomic_DNA"/>
</dbReference>
<dbReference type="RefSeq" id="WP_039716039.1">
    <property type="nucleotide sequence ID" value="NZ_JTJC03000005.1"/>
</dbReference>
<dbReference type="AlphaFoldDB" id="A0A9X5E7F7"/>
<evidence type="ECO:0000313" key="1">
    <source>
        <dbReference type="EMBL" id="NHC36519.1"/>
    </source>
</evidence>
<comment type="caution">
    <text evidence="1">The sequence shown here is derived from an EMBL/GenBank/DDBJ whole genome shotgun (WGS) entry which is preliminary data.</text>
</comment>
<sequence>MTSENERDIQNQKVAKLWGSSWKKLSPKQRQLVGDIMQDVKIVSIGDPLEVEVSKMPPPEFADVTPSDRSTYFGERSSSEPHSNNVFAITWQSLLKKTTDALVEEQKDLKQLQFIFQELDYQQITNNTINDISTIVRQPADLGAIATLETQIELLKELLDNYFIQSFSSVANCCEITLQTDLDDALKDLVQQAQSLGLLGLGAFTFAANLHLLLLHEKVKSLPQERQHLNCILNNYIAYAKNTIRLIFRLSVGKIDKACTCIKHYSNFDENPEYECLYSDGKDIYIFRDRSEQAGYECNKHRLKKFHSTVDRVMQIIVQPLRSTIKAWEKLAVKMSLSPEIRVLNL</sequence>
<proteinExistence type="predicted"/>
<accession>A0A9X5E7F7</accession>
<evidence type="ECO:0000313" key="2">
    <source>
        <dbReference type="Proteomes" id="UP000031532"/>
    </source>
</evidence>